<dbReference type="EMBL" id="JBHLTL010000006">
    <property type="protein sequence ID" value="MFC0590134.1"/>
    <property type="molecule type" value="Genomic_DNA"/>
</dbReference>
<accession>A0ABV6PJX2</accession>
<gene>
    <name evidence="1" type="ORF">ACFFF7_11970</name>
</gene>
<name>A0ABV6PJX2_9SPHN</name>
<organism evidence="1 2">
    <name type="scientific">Novosphingobium aquiterrae</name>
    <dbReference type="NCBI Taxonomy" id="624388"/>
    <lineage>
        <taxon>Bacteria</taxon>
        <taxon>Pseudomonadati</taxon>
        <taxon>Pseudomonadota</taxon>
        <taxon>Alphaproteobacteria</taxon>
        <taxon>Sphingomonadales</taxon>
        <taxon>Sphingomonadaceae</taxon>
        <taxon>Novosphingobium</taxon>
    </lineage>
</organism>
<proteinExistence type="predicted"/>
<dbReference type="RefSeq" id="WP_379481582.1">
    <property type="nucleotide sequence ID" value="NZ_JBHLTL010000006.1"/>
</dbReference>
<reference evidence="1 2" key="1">
    <citation type="submission" date="2024-09" db="EMBL/GenBank/DDBJ databases">
        <authorList>
            <person name="Sun Q."/>
            <person name="Mori K."/>
        </authorList>
    </citation>
    <scope>NUCLEOTIDE SEQUENCE [LARGE SCALE GENOMIC DNA]</scope>
    <source>
        <strain evidence="1 2">NCAIM B.02537</strain>
    </source>
</reference>
<comment type="caution">
    <text evidence="1">The sequence shown here is derived from an EMBL/GenBank/DDBJ whole genome shotgun (WGS) entry which is preliminary data.</text>
</comment>
<evidence type="ECO:0000313" key="2">
    <source>
        <dbReference type="Proteomes" id="UP001589943"/>
    </source>
</evidence>
<dbReference type="Proteomes" id="UP001589943">
    <property type="component" value="Unassembled WGS sequence"/>
</dbReference>
<keyword evidence="2" id="KW-1185">Reference proteome</keyword>
<sequence length="149" mass="16513">MTAWSSIERPLLRKPWQWYIAAALAFDTLLTSGCRSWSDPAPRGALMLYDYPAVPAIYHGEWVGRLQDCGVTGDRGIHLAVTAQTVELQPVIAVEGYSDFEAVFVTVRRDDGTDQRLNLDISTDHRGIRVSTGNGSRETVLRHCPTNAP</sequence>
<protein>
    <submittedName>
        <fullName evidence="1">Uncharacterized protein</fullName>
    </submittedName>
</protein>
<evidence type="ECO:0000313" key="1">
    <source>
        <dbReference type="EMBL" id="MFC0590134.1"/>
    </source>
</evidence>